<proteinExistence type="predicted"/>
<keyword evidence="1" id="KW-1133">Transmembrane helix</keyword>
<name>A0A0F9RHQ7_9ZZZZ</name>
<keyword evidence="1" id="KW-0472">Membrane</keyword>
<organism evidence="2">
    <name type="scientific">marine sediment metagenome</name>
    <dbReference type="NCBI Taxonomy" id="412755"/>
    <lineage>
        <taxon>unclassified sequences</taxon>
        <taxon>metagenomes</taxon>
        <taxon>ecological metagenomes</taxon>
    </lineage>
</organism>
<reference evidence="2" key="1">
    <citation type="journal article" date="2015" name="Nature">
        <title>Complex archaea that bridge the gap between prokaryotes and eukaryotes.</title>
        <authorList>
            <person name="Spang A."/>
            <person name="Saw J.H."/>
            <person name="Jorgensen S.L."/>
            <person name="Zaremba-Niedzwiedzka K."/>
            <person name="Martijn J."/>
            <person name="Lind A.E."/>
            <person name="van Eijk R."/>
            <person name="Schleper C."/>
            <person name="Guy L."/>
            <person name="Ettema T.J."/>
        </authorList>
    </citation>
    <scope>NUCLEOTIDE SEQUENCE</scope>
</reference>
<dbReference type="AlphaFoldDB" id="A0A0F9RHQ7"/>
<keyword evidence="1" id="KW-0812">Transmembrane</keyword>
<comment type="caution">
    <text evidence="2">The sequence shown here is derived from an EMBL/GenBank/DDBJ whole genome shotgun (WGS) entry which is preliminary data.</text>
</comment>
<feature type="transmembrane region" description="Helical" evidence="1">
    <location>
        <begin position="7"/>
        <end position="27"/>
    </location>
</feature>
<accession>A0A0F9RHQ7</accession>
<gene>
    <name evidence="2" type="ORF">LCGC14_0576230</name>
</gene>
<protein>
    <submittedName>
        <fullName evidence="2">Uncharacterized protein</fullName>
    </submittedName>
</protein>
<evidence type="ECO:0000256" key="1">
    <source>
        <dbReference type="SAM" id="Phobius"/>
    </source>
</evidence>
<sequence length="105" mass="12703">MGKLFTSLYLYIIVSLFVVSGVIEQLWPYEESQQQVFLDDEFGQSLWLLSQTPNGLKKLKHNFDSKVIERRDLILPQKQQSQLNQNHYLYLYDKQQRIVWYRLVY</sequence>
<evidence type="ECO:0000313" key="2">
    <source>
        <dbReference type="EMBL" id="KKN56040.1"/>
    </source>
</evidence>
<dbReference type="EMBL" id="LAZR01000861">
    <property type="protein sequence ID" value="KKN56040.1"/>
    <property type="molecule type" value="Genomic_DNA"/>
</dbReference>